<dbReference type="AlphaFoldDB" id="A0A6J7KMX0"/>
<sequence length="127" mass="13746">MSERGQMPDDAVGASVVIDDDGPDVHALRVAVEEDHRRGDPLEEGVVGRERGDDESADAPGEKAIDHLSLEFGIPGVARHEEVDAARERHLLDLLDGLGKEGVTDRWHDDAHGVIDPLAQDLAMRST</sequence>
<evidence type="ECO:0000313" key="2">
    <source>
        <dbReference type="EMBL" id="CAB4956173.1"/>
    </source>
</evidence>
<proteinExistence type="predicted"/>
<dbReference type="EMBL" id="CAFBNE010000060">
    <property type="protein sequence ID" value="CAB4956173.1"/>
    <property type="molecule type" value="Genomic_DNA"/>
</dbReference>
<accession>A0A6J7KMX0</accession>
<evidence type="ECO:0000256" key="1">
    <source>
        <dbReference type="SAM" id="MobiDB-lite"/>
    </source>
</evidence>
<protein>
    <submittedName>
        <fullName evidence="2">Unannotated protein</fullName>
    </submittedName>
</protein>
<feature type="region of interest" description="Disordered" evidence="1">
    <location>
        <begin position="32"/>
        <end position="61"/>
    </location>
</feature>
<name>A0A6J7KMX0_9ZZZZ</name>
<reference evidence="2" key="1">
    <citation type="submission" date="2020-05" db="EMBL/GenBank/DDBJ databases">
        <authorList>
            <person name="Chiriac C."/>
            <person name="Salcher M."/>
            <person name="Ghai R."/>
            <person name="Kavagutti S V."/>
        </authorList>
    </citation>
    <scope>NUCLEOTIDE SEQUENCE</scope>
</reference>
<organism evidence="2">
    <name type="scientific">freshwater metagenome</name>
    <dbReference type="NCBI Taxonomy" id="449393"/>
    <lineage>
        <taxon>unclassified sequences</taxon>
        <taxon>metagenomes</taxon>
        <taxon>ecological metagenomes</taxon>
    </lineage>
</organism>
<gene>
    <name evidence="2" type="ORF">UFOPK3772_01876</name>
</gene>